<proteinExistence type="predicted"/>
<name>A0A8J6G838_MICOH</name>
<dbReference type="GO" id="GO:0043025">
    <property type="term" value="C:neuronal cell body"/>
    <property type="evidence" value="ECO:0007669"/>
    <property type="project" value="TreeGrafter"/>
</dbReference>
<feature type="compositionally biased region" description="Polar residues" evidence="1">
    <location>
        <begin position="280"/>
        <end position="291"/>
    </location>
</feature>
<evidence type="ECO:0000256" key="1">
    <source>
        <dbReference type="SAM" id="MobiDB-lite"/>
    </source>
</evidence>
<protein>
    <submittedName>
        <fullName evidence="3">Neurensin-1</fullName>
    </submittedName>
</protein>
<feature type="region of interest" description="Disordered" evidence="1">
    <location>
        <begin position="1"/>
        <end position="22"/>
    </location>
</feature>
<dbReference type="Pfam" id="PF14927">
    <property type="entry name" value="Neurensin"/>
    <property type="match status" value="1"/>
</dbReference>
<feature type="compositionally biased region" description="Basic and acidic residues" evidence="1">
    <location>
        <begin position="12"/>
        <end position="22"/>
    </location>
</feature>
<reference evidence="3" key="1">
    <citation type="submission" date="2020-03" db="EMBL/GenBank/DDBJ databases">
        <title>Studies in the Genomics of Life Span.</title>
        <authorList>
            <person name="Glass D."/>
        </authorList>
    </citation>
    <scope>NUCLEOTIDE SEQUENCE</scope>
    <source>
        <strain evidence="3">LTLLF</strain>
        <tissue evidence="3">Muscle</tissue>
    </source>
</reference>
<dbReference type="InterPro" id="IPR024883">
    <property type="entry name" value="Neurensin"/>
</dbReference>
<dbReference type="PANTHER" id="PTHR14796">
    <property type="entry name" value="NEURENSIN 1-RELATED"/>
    <property type="match status" value="1"/>
</dbReference>
<dbReference type="PANTHER" id="PTHR14796:SF6">
    <property type="entry name" value="NEURENSIN-1"/>
    <property type="match status" value="1"/>
</dbReference>
<dbReference type="AlphaFoldDB" id="A0A8J6G838"/>
<feature type="compositionally biased region" description="Polar residues" evidence="1">
    <location>
        <begin position="1"/>
        <end position="11"/>
    </location>
</feature>
<keyword evidence="2" id="KW-1133">Transmembrane helix</keyword>
<comment type="caution">
    <text evidence="3">The sequence shown here is derived from an EMBL/GenBank/DDBJ whole genome shotgun (WGS) entry which is preliminary data.</text>
</comment>
<dbReference type="Proteomes" id="UP000710432">
    <property type="component" value="Unassembled WGS sequence"/>
</dbReference>
<accession>A0A8J6G838</accession>
<dbReference type="GO" id="GO:0030133">
    <property type="term" value="C:transport vesicle"/>
    <property type="evidence" value="ECO:0007669"/>
    <property type="project" value="InterPro"/>
</dbReference>
<keyword evidence="2" id="KW-0472">Membrane</keyword>
<feature type="transmembrane region" description="Helical" evidence="2">
    <location>
        <begin position="153"/>
        <end position="182"/>
    </location>
</feature>
<sequence>MKNEEMMTTLTEESRNRGDHEDKQCDVSDILRVAGGIKTVFYFHDSGKMTSCSNTCGSKQAQTETEGGYQRYGVRSYLHQFYEDCTASIWEYEDDFQIQRSPNRWSSVFWKTARDDSLLLLRDSTGDKEREETLPVQSPSSSNNGRSFLHVEAAVCVLPVGLISGTVFVILGLTILAVGFLVPPKIEAFGEADFMVVDTHAVQFNSALDTCKLAGAVLFCLGGTSMAGCLLMSVFAKSYSKEEKFLQQKFKERIADIKAHTQPVTKAPGPGDTKIPVTLSRVQNVQPPSST</sequence>
<feature type="transmembrane region" description="Helical" evidence="2">
    <location>
        <begin position="213"/>
        <end position="236"/>
    </location>
</feature>
<dbReference type="GO" id="GO:0043005">
    <property type="term" value="C:neuron projection"/>
    <property type="evidence" value="ECO:0007669"/>
    <property type="project" value="TreeGrafter"/>
</dbReference>
<evidence type="ECO:0000256" key="2">
    <source>
        <dbReference type="SAM" id="Phobius"/>
    </source>
</evidence>
<evidence type="ECO:0000313" key="4">
    <source>
        <dbReference type="Proteomes" id="UP000710432"/>
    </source>
</evidence>
<keyword evidence="2" id="KW-0812">Transmembrane</keyword>
<feature type="region of interest" description="Disordered" evidence="1">
    <location>
        <begin position="262"/>
        <end position="291"/>
    </location>
</feature>
<dbReference type="EMBL" id="JAATJU010023900">
    <property type="protein sequence ID" value="KAH0506744.1"/>
    <property type="molecule type" value="Genomic_DNA"/>
</dbReference>
<dbReference type="GO" id="GO:0007399">
    <property type="term" value="P:nervous system development"/>
    <property type="evidence" value="ECO:0007669"/>
    <property type="project" value="TreeGrafter"/>
</dbReference>
<gene>
    <name evidence="3" type="ORF">LTLLF_171865</name>
</gene>
<organism evidence="3 4">
    <name type="scientific">Microtus ochrogaster</name>
    <name type="common">Prairie vole</name>
    <dbReference type="NCBI Taxonomy" id="79684"/>
    <lineage>
        <taxon>Eukaryota</taxon>
        <taxon>Metazoa</taxon>
        <taxon>Chordata</taxon>
        <taxon>Craniata</taxon>
        <taxon>Vertebrata</taxon>
        <taxon>Euteleostomi</taxon>
        <taxon>Mammalia</taxon>
        <taxon>Eutheria</taxon>
        <taxon>Euarchontoglires</taxon>
        <taxon>Glires</taxon>
        <taxon>Rodentia</taxon>
        <taxon>Myomorpha</taxon>
        <taxon>Muroidea</taxon>
        <taxon>Cricetidae</taxon>
        <taxon>Arvicolinae</taxon>
        <taxon>Microtus</taxon>
    </lineage>
</organism>
<evidence type="ECO:0000313" key="3">
    <source>
        <dbReference type="EMBL" id="KAH0506744.1"/>
    </source>
</evidence>